<dbReference type="InterPro" id="IPR020449">
    <property type="entry name" value="Tscrpt_reg_AraC-type_HTH"/>
</dbReference>
<dbReference type="PROSITE" id="PS01124">
    <property type="entry name" value="HTH_ARAC_FAMILY_2"/>
    <property type="match status" value="1"/>
</dbReference>
<gene>
    <name evidence="5" type="primary">ydeC</name>
    <name evidence="5" type="ORF">GCM10010969_01810</name>
</gene>
<dbReference type="InterPro" id="IPR018060">
    <property type="entry name" value="HTH_AraC"/>
</dbReference>
<dbReference type="InterPro" id="IPR003313">
    <property type="entry name" value="AraC-bd"/>
</dbReference>
<dbReference type="InterPro" id="IPR014710">
    <property type="entry name" value="RmlC-like_jellyroll"/>
</dbReference>
<dbReference type="SUPFAM" id="SSF51215">
    <property type="entry name" value="Regulatory protein AraC"/>
    <property type="match status" value="1"/>
</dbReference>
<reference evidence="6" key="1">
    <citation type="journal article" date="2019" name="Int. J. Syst. Evol. Microbiol.">
        <title>The Global Catalogue of Microorganisms (GCM) 10K type strain sequencing project: providing services to taxonomists for standard genome sequencing and annotation.</title>
        <authorList>
            <consortium name="The Broad Institute Genomics Platform"/>
            <consortium name="The Broad Institute Genome Sequencing Center for Infectious Disease"/>
            <person name="Wu L."/>
            <person name="Ma J."/>
        </authorList>
    </citation>
    <scope>NUCLEOTIDE SEQUENCE [LARGE SCALE GENOMIC DNA]</scope>
    <source>
        <strain evidence="6">CGMCC 1.6964</strain>
    </source>
</reference>
<evidence type="ECO:0000313" key="5">
    <source>
        <dbReference type="EMBL" id="GGN90871.1"/>
    </source>
</evidence>
<dbReference type="CDD" id="cd02208">
    <property type="entry name" value="cupin_RmlC-like"/>
    <property type="match status" value="1"/>
</dbReference>
<dbReference type="PANTHER" id="PTHR43280">
    <property type="entry name" value="ARAC-FAMILY TRANSCRIPTIONAL REGULATOR"/>
    <property type="match status" value="1"/>
</dbReference>
<proteinExistence type="predicted"/>
<feature type="domain" description="HTH araC/xylS-type" evidence="4">
    <location>
        <begin position="191"/>
        <end position="289"/>
    </location>
</feature>
<dbReference type="InterPro" id="IPR037923">
    <property type="entry name" value="HTH-like"/>
</dbReference>
<dbReference type="Pfam" id="PF12833">
    <property type="entry name" value="HTH_18"/>
    <property type="match status" value="1"/>
</dbReference>
<protein>
    <submittedName>
        <fullName evidence="5">HTH-type transcriptional regulator YdeC</fullName>
    </submittedName>
</protein>
<dbReference type="PRINTS" id="PR00032">
    <property type="entry name" value="HTHARAC"/>
</dbReference>
<comment type="caution">
    <text evidence="5">The sequence shown here is derived from an EMBL/GenBank/DDBJ whole genome shotgun (WGS) entry which is preliminary data.</text>
</comment>
<dbReference type="SUPFAM" id="SSF46689">
    <property type="entry name" value="Homeodomain-like"/>
    <property type="match status" value="2"/>
</dbReference>
<keyword evidence="1" id="KW-0805">Transcription regulation</keyword>
<keyword evidence="3" id="KW-0804">Transcription</keyword>
<evidence type="ECO:0000313" key="6">
    <source>
        <dbReference type="Proteomes" id="UP000606653"/>
    </source>
</evidence>
<dbReference type="RefSeq" id="WP_018975116.1">
    <property type="nucleotide sequence ID" value="NZ_BMLN01000001.1"/>
</dbReference>
<keyword evidence="6" id="KW-1185">Reference proteome</keyword>
<evidence type="ECO:0000259" key="4">
    <source>
        <dbReference type="PROSITE" id="PS01124"/>
    </source>
</evidence>
<name>A0ABQ2KRR6_9BACL</name>
<evidence type="ECO:0000256" key="2">
    <source>
        <dbReference type="ARBA" id="ARBA00023125"/>
    </source>
</evidence>
<dbReference type="InterPro" id="IPR009057">
    <property type="entry name" value="Homeodomain-like_sf"/>
</dbReference>
<dbReference type="SMART" id="SM00342">
    <property type="entry name" value="HTH_ARAC"/>
    <property type="match status" value="1"/>
</dbReference>
<dbReference type="PANTHER" id="PTHR43280:SF2">
    <property type="entry name" value="HTH-TYPE TRANSCRIPTIONAL REGULATOR EXSA"/>
    <property type="match status" value="1"/>
</dbReference>
<keyword evidence="2" id="KW-0238">DNA-binding</keyword>
<dbReference type="Pfam" id="PF02311">
    <property type="entry name" value="AraC_binding"/>
    <property type="match status" value="1"/>
</dbReference>
<accession>A0ABQ2KRR6</accession>
<dbReference type="Gene3D" id="2.60.120.10">
    <property type="entry name" value="Jelly Rolls"/>
    <property type="match status" value="1"/>
</dbReference>
<sequence length="300" mass="34383">MDRALLKEQRIHGNPMYPVSSYVMEDLDYTTIMDCHWHEEWEFTLVTRGKIKFQIGTEYYEVSAGEAMFVHGGELHAGYRVGDEPCAFSAIVFGAEFLLSRSYDALQEKFIEPLLQKKTLPPSHLTGHEEWEREILKLIEAVISDNEQSVPAFELMTKARLLQIFALLQGHMRENAPAVPSADREKVERLKTVLGYIHEHYASLIKLGDLARLLGMSEGHFCRFFKSMAHKSPVDYINRYRTQQACRLLETSGHKIVEIAMEVGFDSLSYFISVFKQHQGCTPSQYRKRLIEGASMPAES</sequence>
<evidence type="ECO:0000256" key="1">
    <source>
        <dbReference type="ARBA" id="ARBA00023015"/>
    </source>
</evidence>
<evidence type="ECO:0000256" key="3">
    <source>
        <dbReference type="ARBA" id="ARBA00023163"/>
    </source>
</evidence>
<organism evidence="5 6">
    <name type="scientific">Saccharibacillus kuerlensis</name>
    <dbReference type="NCBI Taxonomy" id="459527"/>
    <lineage>
        <taxon>Bacteria</taxon>
        <taxon>Bacillati</taxon>
        <taxon>Bacillota</taxon>
        <taxon>Bacilli</taxon>
        <taxon>Bacillales</taxon>
        <taxon>Paenibacillaceae</taxon>
        <taxon>Saccharibacillus</taxon>
    </lineage>
</organism>
<dbReference type="EMBL" id="BMLN01000001">
    <property type="protein sequence ID" value="GGN90871.1"/>
    <property type="molecule type" value="Genomic_DNA"/>
</dbReference>
<dbReference type="Gene3D" id="1.10.10.60">
    <property type="entry name" value="Homeodomain-like"/>
    <property type="match status" value="2"/>
</dbReference>
<dbReference type="Proteomes" id="UP000606653">
    <property type="component" value="Unassembled WGS sequence"/>
</dbReference>